<dbReference type="InterPro" id="IPR009288">
    <property type="entry name" value="AIG2-like_dom"/>
</dbReference>
<dbReference type="InParanoid" id="A0A2T3B1T0"/>
<dbReference type="OrthoDB" id="3262926at2759"/>
<dbReference type="InterPro" id="IPR036568">
    <property type="entry name" value="GGCT-like_sf"/>
</dbReference>
<dbReference type="InterPro" id="IPR013024">
    <property type="entry name" value="GGCT-like"/>
</dbReference>
<dbReference type="SUPFAM" id="SSF110857">
    <property type="entry name" value="Gamma-glutamyl cyclotransferase-like"/>
    <property type="match status" value="1"/>
</dbReference>
<dbReference type="Gene3D" id="3.10.490.10">
    <property type="entry name" value="Gamma-glutamyl cyclotransferase-like"/>
    <property type="match status" value="1"/>
</dbReference>
<dbReference type="GeneID" id="36575614"/>
<dbReference type="AlphaFoldDB" id="A0A2T3B1T0"/>
<feature type="domain" description="Gamma-glutamylcyclotransferase AIG2-like" evidence="4">
    <location>
        <begin position="59"/>
        <end position="155"/>
    </location>
</feature>
<keyword evidence="6" id="KW-1185">Reference proteome</keyword>
<protein>
    <recommendedName>
        <fullName evidence="3">Putative gamma-glutamylcyclotransferase</fullName>
    </recommendedName>
</protein>
<evidence type="ECO:0000256" key="1">
    <source>
        <dbReference type="ARBA" id="ARBA00008861"/>
    </source>
</evidence>
<reference evidence="5 6" key="1">
    <citation type="journal article" date="2018" name="New Phytol.">
        <title>Comparative genomics and transcriptomics depict ericoid mycorrhizal fungi as versatile saprotrophs and plant mutualists.</title>
        <authorList>
            <person name="Martino E."/>
            <person name="Morin E."/>
            <person name="Grelet G.A."/>
            <person name="Kuo A."/>
            <person name="Kohler A."/>
            <person name="Daghino S."/>
            <person name="Barry K.W."/>
            <person name="Cichocki N."/>
            <person name="Clum A."/>
            <person name="Dockter R.B."/>
            <person name="Hainaut M."/>
            <person name="Kuo R.C."/>
            <person name="LaButti K."/>
            <person name="Lindahl B.D."/>
            <person name="Lindquist E.A."/>
            <person name="Lipzen A."/>
            <person name="Khouja H.R."/>
            <person name="Magnuson J."/>
            <person name="Murat C."/>
            <person name="Ohm R.A."/>
            <person name="Singer S.W."/>
            <person name="Spatafora J.W."/>
            <person name="Wang M."/>
            <person name="Veneault-Fourrey C."/>
            <person name="Henrissat B."/>
            <person name="Grigoriev I.V."/>
            <person name="Martin F.M."/>
            <person name="Perotto S."/>
        </authorList>
    </citation>
    <scope>NUCLEOTIDE SEQUENCE [LARGE SCALE GENOMIC DNA]</scope>
    <source>
        <strain evidence="5 6">ATCC 22711</strain>
    </source>
</reference>
<evidence type="ECO:0000313" key="6">
    <source>
        <dbReference type="Proteomes" id="UP000241818"/>
    </source>
</evidence>
<dbReference type="PANTHER" id="PTHR31544">
    <property type="entry name" value="AIG2-LIKE PROTEIN D"/>
    <property type="match status" value="1"/>
</dbReference>
<evidence type="ECO:0000256" key="2">
    <source>
        <dbReference type="ARBA" id="ARBA00022679"/>
    </source>
</evidence>
<dbReference type="PANTHER" id="PTHR31544:SF4">
    <property type="entry name" value="GAMMA-GLUTAMYLCYCLOTRANSFERASE-RELATED"/>
    <property type="match status" value="1"/>
</dbReference>
<evidence type="ECO:0000259" key="4">
    <source>
        <dbReference type="Pfam" id="PF06094"/>
    </source>
</evidence>
<sequence length="165" mass="18380">MISFRPLFVPEGKAYKELSPHSLYPTLGKDVTLPQYRPPDLDTPGSSFGRPHDQFPVWYFFYGTLADAPKLASLLSLPEGEIPILYEASVRGGRMETWGKGKYNALVDGPGTSCIKGSAYQVMSEEHEDALRKYETNAYEVVRCSIEMNGAIVEGCTFRFVGEID</sequence>
<accession>A0A2T3B1T0</accession>
<name>A0A2T3B1T0_AMORE</name>
<keyword evidence="2" id="KW-0808">Transferase</keyword>
<dbReference type="Proteomes" id="UP000241818">
    <property type="component" value="Unassembled WGS sequence"/>
</dbReference>
<organism evidence="5 6">
    <name type="scientific">Amorphotheca resinae ATCC 22711</name>
    <dbReference type="NCBI Taxonomy" id="857342"/>
    <lineage>
        <taxon>Eukaryota</taxon>
        <taxon>Fungi</taxon>
        <taxon>Dikarya</taxon>
        <taxon>Ascomycota</taxon>
        <taxon>Pezizomycotina</taxon>
        <taxon>Leotiomycetes</taxon>
        <taxon>Helotiales</taxon>
        <taxon>Amorphothecaceae</taxon>
        <taxon>Amorphotheca</taxon>
    </lineage>
</organism>
<dbReference type="Pfam" id="PF06094">
    <property type="entry name" value="GGACT"/>
    <property type="match status" value="1"/>
</dbReference>
<dbReference type="EMBL" id="KZ679011">
    <property type="protein sequence ID" value="PSS18524.1"/>
    <property type="molecule type" value="Genomic_DNA"/>
</dbReference>
<evidence type="ECO:0000256" key="3">
    <source>
        <dbReference type="ARBA" id="ARBA00030602"/>
    </source>
</evidence>
<evidence type="ECO:0000313" key="5">
    <source>
        <dbReference type="EMBL" id="PSS18524.1"/>
    </source>
</evidence>
<proteinExistence type="inferred from homology"/>
<dbReference type="GO" id="GO:0016740">
    <property type="term" value="F:transferase activity"/>
    <property type="evidence" value="ECO:0007669"/>
    <property type="project" value="UniProtKB-KW"/>
</dbReference>
<dbReference type="RefSeq" id="XP_024720876.1">
    <property type="nucleotide sequence ID" value="XM_024867533.1"/>
</dbReference>
<dbReference type="CDD" id="cd06661">
    <property type="entry name" value="GGCT_like"/>
    <property type="match status" value="1"/>
</dbReference>
<dbReference type="InterPro" id="IPR045038">
    <property type="entry name" value="AIG2-like"/>
</dbReference>
<comment type="similarity">
    <text evidence="1">Belongs to the gamma-glutamylcyclotransferase family.</text>
</comment>
<gene>
    <name evidence="5" type="ORF">M430DRAFT_42195</name>
</gene>